<organism evidence="2 3">
    <name type="scientific">Jiella endophytica</name>
    <dbReference type="NCBI Taxonomy" id="2558362"/>
    <lineage>
        <taxon>Bacteria</taxon>
        <taxon>Pseudomonadati</taxon>
        <taxon>Pseudomonadota</taxon>
        <taxon>Alphaproteobacteria</taxon>
        <taxon>Hyphomicrobiales</taxon>
        <taxon>Aurantimonadaceae</taxon>
        <taxon>Jiella</taxon>
    </lineage>
</organism>
<evidence type="ECO:0000313" key="3">
    <source>
        <dbReference type="Proteomes" id="UP000298179"/>
    </source>
</evidence>
<dbReference type="SUPFAM" id="SSF56300">
    <property type="entry name" value="Metallo-dependent phosphatases"/>
    <property type="match status" value="1"/>
</dbReference>
<accession>A0A4Y8REN9</accession>
<dbReference type="Pfam" id="PF00149">
    <property type="entry name" value="Metallophos"/>
    <property type="match status" value="1"/>
</dbReference>
<name>A0A4Y8REN9_9HYPH</name>
<dbReference type="OrthoDB" id="356681at2"/>
<dbReference type="PANTHER" id="PTHR37844">
    <property type="entry name" value="SER/THR PROTEIN PHOSPHATASE SUPERFAMILY (AFU_ORTHOLOGUE AFUA_1G14840)"/>
    <property type="match status" value="1"/>
</dbReference>
<dbReference type="InterPro" id="IPR029052">
    <property type="entry name" value="Metallo-depent_PP-like"/>
</dbReference>
<comment type="caution">
    <text evidence="2">The sequence shown here is derived from an EMBL/GenBank/DDBJ whole genome shotgun (WGS) entry which is preliminary data.</text>
</comment>
<dbReference type="InterPro" id="IPR004843">
    <property type="entry name" value="Calcineurin-like_PHP"/>
</dbReference>
<keyword evidence="3" id="KW-1185">Reference proteome</keyword>
<dbReference type="EMBL" id="SOZD01000006">
    <property type="protein sequence ID" value="TFF19860.1"/>
    <property type="molecule type" value="Genomic_DNA"/>
</dbReference>
<dbReference type="GO" id="GO:0016787">
    <property type="term" value="F:hydrolase activity"/>
    <property type="evidence" value="ECO:0007669"/>
    <property type="project" value="InterPro"/>
</dbReference>
<dbReference type="PANTHER" id="PTHR37844:SF2">
    <property type="entry name" value="SER_THR PROTEIN PHOSPHATASE SUPERFAMILY (AFU_ORTHOLOGUE AFUA_1G14840)"/>
    <property type="match status" value="1"/>
</dbReference>
<reference evidence="2 3" key="1">
    <citation type="submission" date="2019-03" db="EMBL/GenBank/DDBJ databases">
        <title>Jiella endophytica sp. nov., a novel endophytic bacterium isolated from root of Ficus microcarpa Linn. f.</title>
        <authorList>
            <person name="Tuo L."/>
        </authorList>
    </citation>
    <scope>NUCLEOTIDE SEQUENCE [LARGE SCALE GENOMIC DNA]</scope>
    <source>
        <strain evidence="2 3">CBS5Q-3</strain>
    </source>
</reference>
<evidence type="ECO:0000259" key="1">
    <source>
        <dbReference type="Pfam" id="PF00149"/>
    </source>
</evidence>
<sequence length="266" mass="29487">MNTTRLLILSDLHQNDGGRPFDPAAEVTVPFDVAVIAGDCAGRLTSSIAWLGERFAGTPTIYVPGNHDWYRDGGPLGFTIEDELAAGRDLAARLGVTLLSDDVAEIGGIRFLGTTLWTDLRSRHHATRRHAFADANRWMNDYHCIHRNSSTRRSRRITPNDTLDWHRASRRFLADAFAEDADPRRTVVVTHHAPSLRSLSLPDDTLNHCYASDLEPEIAAWRPAVWIHGHIHAARDYAIAGTRILANPLGRAGEFSGFDANLVVDL</sequence>
<protein>
    <submittedName>
        <fullName evidence="2">Metallophosphoesterase</fullName>
    </submittedName>
</protein>
<feature type="domain" description="Calcineurin-like phosphoesterase" evidence="1">
    <location>
        <begin position="5"/>
        <end position="233"/>
    </location>
</feature>
<dbReference type="Proteomes" id="UP000298179">
    <property type="component" value="Unassembled WGS sequence"/>
</dbReference>
<dbReference type="Gene3D" id="3.60.21.10">
    <property type="match status" value="1"/>
</dbReference>
<dbReference type="RefSeq" id="WP_134763541.1">
    <property type="nucleotide sequence ID" value="NZ_SOZD01000006.1"/>
</dbReference>
<gene>
    <name evidence="2" type="ORF">E3C22_19540</name>
</gene>
<proteinExistence type="predicted"/>
<evidence type="ECO:0000313" key="2">
    <source>
        <dbReference type="EMBL" id="TFF19860.1"/>
    </source>
</evidence>
<dbReference type="AlphaFoldDB" id="A0A4Y8REN9"/>